<comment type="caution">
    <text evidence="1">The sequence shown here is derived from an EMBL/GenBank/DDBJ whole genome shotgun (WGS) entry which is preliminary data.</text>
</comment>
<evidence type="ECO:0000313" key="1">
    <source>
        <dbReference type="EMBL" id="CAG8619099.1"/>
    </source>
</evidence>
<accession>A0ACA9MWT9</accession>
<feature type="non-terminal residue" evidence="1">
    <location>
        <position position="93"/>
    </location>
</feature>
<reference evidence="1" key="1">
    <citation type="submission" date="2021-06" db="EMBL/GenBank/DDBJ databases">
        <authorList>
            <person name="Kallberg Y."/>
            <person name="Tangrot J."/>
            <person name="Rosling A."/>
        </authorList>
    </citation>
    <scope>NUCLEOTIDE SEQUENCE</scope>
    <source>
        <strain evidence="1">MA461A</strain>
    </source>
</reference>
<dbReference type="Proteomes" id="UP000789920">
    <property type="component" value="Unassembled WGS sequence"/>
</dbReference>
<keyword evidence="2" id="KW-1185">Reference proteome</keyword>
<dbReference type="EMBL" id="CAJVQC010010658">
    <property type="protein sequence ID" value="CAG8619099.1"/>
    <property type="molecule type" value="Genomic_DNA"/>
</dbReference>
<name>A0ACA9MWT9_9GLOM</name>
<protein>
    <submittedName>
        <fullName evidence="1">7003_t:CDS:1</fullName>
    </submittedName>
</protein>
<proteinExistence type="predicted"/>
<evidence type="ECO:0000313" key="2">
    <source>
        <dbReference type="Proteomes" id="UP000789920"/>
    </source>
</evidence>
<gene>
    <name evidence="1" type="ORF">RPERSI_LOCUS6639</name>
</gene>
<sequence>MVVGKSGKYPENIGLSIRNVKQLEVKVKNNRALTSRKQDNPRIALKPGPNLPRRLSAFQLRVNCWIYSDCLSPNPRIPEKLETAKFITCYFIG</sequence>
<organism evidence="1 2">
    <name type="scientific">Racocetra persica</name>
    <dbReference type="NCBI Taxonomy" id="160502"/>
    <lineage>
        <taxon>Eukaryota</taxon>
        <taxon>Fungi</taxon>
        <taxon>Fungi incertae sedis</taxon>
        <taxon>Mucoromycota</taxon>
        <taxon>Glomeromycotina</taxon>
        <taxon>Glomeromycetes</taxon>
        <taxon>Diversisporales</taxon>
        <taxon>Gigasporaceae</taxon>
        <taxon>Racocetra</taxon>
    </lineage>
</organism>